<organism evidence="1 2">
    <name type="scientific">Trifolium pratense</name>
    <name type="common">Red clover</name>
    <dbReference type="NCBI Taxonomy" id="57577"/>
    <lineage>
        <taxon>Eukaryota</taxon>
        <taxon>Viridiplantae</taxon>
        <taxon>Streptophyta</taxon>
        <taxon>Embryophyta</taxon>
        <taxon>Tracheophyta</taxon>
        <taxon>Spermatophyta</taxon>
        <taxon>Magnoliopsida</taxon>
        <taxon>eudicotyledons</taxon>
        <taxon>Gunneridae</taxon>
        <taxon>Pentapetalae</taxon>
        <taxon>rosids</taxon>
        <taxon>fabids</taxon>
        <taxon>Fabales</taxon>
        <taxon>Fabaceae</taxon>
        <taxon>Papilionoideae</taxon>
        <taxon>50 kb inversion clade</taxon>
        <taxon>NPAAA clade</taxon>
        <taxon>Hologalegina</taxon>
        <taxon>IRL clade</taxon>
        <taxon>Trifolieae</taxon>
        <taxon>Trifolium</taxon>
    </lineage>
</organism>
<evidence type="ECO:0000313" key="1">
    <source>
        <dbReference type="EMBL" id="CAJ2655827.1"/>
    </source>
</evidence>
<keyword evidence="2" id="KW-1185">Reference proteome</keyword>
<sequence>MKMEASLAAVEQIIGYTFRNKKLLEEALTHTSDPKAVSYECLEFAGDAVLGLAINSLVRAAYVSTEKLGRAAVRHGLHHNTLSIVDKIREFVDAVQRDINSLVRAAYVSTEKLGRAAVRHGLHHNTLWIVDKIREFVDAVQRDDDCSVVLYGGSVKAPKILADIVESIAAAVYVDVDFDLKKIMGGMYGYSLANFYEQTLRIVPDFVGCSVKLNMLVIKLIVSC</sequence>
<protein>
    <submittedName>
        <fullName evidence="1">Uncharacterized protein</fullName>
    </submittedName>
</protein>
<dbReference type="Proteomes" id="UP001177021">
    <property type="component" value="Unassembled WGS sequence"/>
</dbReference>
<accession>A0ACB0KH73</accession>
<name>A0ACB0KH73_TRIPR</name>
<evidence type="ECO:0000313" key="2">
    <source>
        <dbReference type="Proteomes" id="UP001177021"/>
    </source>
</evidence>
<dbReference type="EMBL" id="CASHSV030000206">
    <property type="protein sequence ID" value="CAJ2655827.1"/>
    <property type="molecule type" value="Genomic_DNA"/>
</dbReference>
<reference evidence="1" key="1">
    <citation type="submission" date="2023-10" db="EMBL/GenBank/DDBJ databases">
        <authorList>
            <person name="Rodriguez Cubillos JULIANA M."/>
            <person name="De Vega J."/>
        </authorList>
    </citation>
    <scope>NUCLEOTIDE SEQUENCE</scope>
</reference>
<gene>
    <name evidence="1" type="ORF">MILVUS5_LOCUS22689</name>
</gene>
<proteinExistence type="predicted"/>
<comment type="caution">
    <text evidence="1">The sequence shown here is derived from an EMBL/GenBank/DDBJ whole genome shotgun (WGS) entry which is preliminary data.</text>
</comment>